<evidence type="ECO:0000313" key="2">
    <source>
        <dbReference type="EMBL" id="TXG69038.1"/>
    </source>
</evidence>
<dbReference type="OrthoDB" id="1834674at2759"/>
<name>A0A5C7IIS7_9ROSI</name>
<keyword evidence="3" id="KW-1185">Reference proteome</keyword>
<proteinExistence type="predicted"/>
<accession>A0A5C7IIS7</accession>
<feature type="region of interest" description="Disordered" evidence="1">
    <location>
        <begin position="80"/>
        <end position="104"/>
    </location>
</feature>
<dbReference type="Proteomes" id="UP000323000">
    <property type="component" value="Chromosome 2"/>
</dbReference>
<feature type="compositionally biased region" description="Low complexity" evidence="1">
    <location>
        <begin position="94"/>
        <end position="104"/>
    </location>
</feature>
<gene>
    <name evidence="2" type="ORF">EZV62_003973</name>
</gene>
<reference evidence="3" key="1">
    <citation type="journal article" date="2019" name="Gigascience">
        <title>De novo genome assembly of the endangered Acer yangbiense, a plant species with extremely small populations endemic to Yunnan Province, China.</title>
        <authorList>
            <person name="Yang J."/>
            <person name="Wariss H.M."/>
            <person name="Tao L."/>
            <person name="Zhang R."/>
            <person name="Yun Q."/>
            <person name="Hollingsworth P."/>
            <person name="Dao Z."/>
            <person name="Luo G."/>
            <person name="Guo H."/>
            <person name="Ma Y."/>
            <person name="Sun W."/>
        </authorList>
    </citation>
    <scope>NUCLEOTIDE SEQUENCE [LARGE SCALE GENOMIC DNA]</scope>
    <source>
        <strain evidence="3">cv. Malutang</strain>
    </source>
</reference>
<dbReference type="EMBL" id="VAHF01000002">
    <property type="protein sequence ID" value="TXG69038.1"/>
    <property type="molecule type" value="Genomic_DNA"/>
</dbReference>
<feature type="compositionally biased region" description="Basic and acidic residues" evidence="1">
    <location>
        <begin position="230"/>
        <end position="251"/>
    </location>
</feature>
<sequence>MAEQPKSYNFEVTARIGGKAMSNHVRIERGTHAFNLILSSQLVEVRQRNLSPKGKMLSQGKDQVNPLPFVSNAKLNLEKDRSTTTQRVWESKDSSSSSLDGSEEGVVVYPPKYKGDSSTGPANKLVRGNLFINLGSGFDNHLGQAEFLLGSSPNGPENLLLELEGLASSNLVVGKPDDVVGNIQCNRHDRGDSSFSGTEVGSLVKKRNAERIHKSLIHKTEKWNLEVEVAKDSQAESESEPEKEKEKRSSPEGRFWAFTNLKTQPQATV</sequence>
<dbReference type="AlphaFoldDB" id="A0A5C7IIS7"/>
<evidence type="ECO:0000313" key="3">
    <source>
        <dbReference type="Proteomes" id="UP000323000"/>
    </source>
</evidence>
<organism evidence="2 3">
    <name type="scientific">Acer yangbiense</name>
    <dbReference type="NCBI Taxonomy" id="1000413"/>
    <lineage>
        <taxon>Eukaryota</taxon>
        <taxon>Viridiplantae</taxon>
        <taxon>Streptophyta</taxon>
        <taxon>Embryophyta</taxon>
        <taxon>Tracheophyta</taxon>
        <taxon>Spermatophyta</taxon>
        <taxon>Magnoliopsida</taxon>
        <taxon>eudicotyledons</taxon>
        <taxon>Gunneridae</taxon>
        <taxon>Pentapetalae</taxon>
        <taxon>rosids</taxon>
        <taxon>malvids</taxon>
        <taxon>Sapindales</taxon>
        <taxon>Sapindaceae</taxon>
        <taxon>Hippocastanoideae</taxon>
        <taxon>Acereae</taxon>
        <taxon>Acer</taxon>
    </lineage>
</organism>
<feature type="region of interest" description="Disordered" evidence="1">
    <location>
        <begin position="230"/>
        <end position="269"/>
    </location>
</feature>
<evidence type="ECO:0000256" key="1">
    <source>
        <dbReference type="SAM" id="MobiDB-lite"/>
    </source>
</evidence>
<comment type="caution">
    <text evidence="2">The sequence shown here is derived from an EMBL/GenBank/DDBJ whole genome shotgun (WGS) entry which is preliminary data.</text>
</comment>
<feature type="compositionally biased region" description="Polar residues" evidence="1">
    <location>
        <begin position="260"/>
        <end position="269"/>
    </location>
</feature>
<protein>
    <submittedName>
        <fullName evidence="2">Uncharacterized protein</fullName>
    </submittedName>
</protein>